<comment type="similarity">
    <text evidence="1">Belongs to the importin alpha family.</text>
</comment>
<dbReference type="HOGENOM" id="CLU_490188_0_0_1"/>
<keyword evidence="6" id="KW-1185">Reference proteome</keyword>
<dbReference type="STRING" id="1051891.A0A0C3Q6J5"/>
<feature type="compositionally biased region" description="Acidic residues" evidence="4">
    <location>
        <begin position="20"/>
        <end position="38"/>
    </location>
</feature>
<evidence type="ECO:0000256" key="2">
    <source>
        <dbReference type="ARBA" id="ARBA00022448"/>
    </source>
</evidence>
<dbReference type="InterPro" id="IPR016024">
    <property type="entry name" value="ARM-type_fold"/>
</dbReference>
<gene>
    <name evidence="5" type="ORF">M407DRAFT_11396</name>
</gene>
<name>A0A0C3Q6J5_9AGAM</name>
<feature type="region of interest" description="Disordered" evidence="4">
    <location>
        <begin position="1"/>
        <end position="44"/>
    </location>
</feature>
<dbReference type="InterPro" id="IPR011989">
    <property type="entry name" value="ARM-like"/>
</dbReference>
<evidence type="ECO:0000313" key="5">
    <source>
        <dbReference type="EMBL" id="KIO19431.1"/>
    </source>
</evidence>
<dbReference type="Proteomes" id="UP000054248">
    <property type="component" value="Unassembled WGS sequence"/>
</dbReference>
<evidence type="ECO:0000256" key="3">
    <source>
        <dbReference type="ARBA" id="ARBA00022927"/>
    </source>
</evidence>
<keyword evidence="2" id="KW-0813">Transport</keyword>
<keyword evidence="3" id="KW-0653">Protein transport</keyword>
<dbReference type="OrthoDB" id="5559898at2759"/>
<dbReference type="SMART" id="SM00185">
    <property type="entry name" value="ARM"/>
    <property type="match status" value="6"/>
</dbReference>
<dbReference type="InterPro" id="IPR000225">
    <property type="entry name" value="Armadillo"/>
</dbReference>
<dbReference type="SUPFAM" id="SSF48371">
    <property type="entry name" value="ARM repeat"/>
    <property type="match status" value="2"/>
</dbReference>
<evidence type="ECO:0000313" key="6">
    <source>
        <dbReference type="Proteomes" id="UP000054248"/>
    </source>
</evidence>
<evidence type="ECO:0008006" key="7">
    <source>
        <dbReference type="Google" id="ProtNLM"/>
    </source>
</evidence>
<protein>
    <recommendedName>
        <fullName evidence="7">Importin subunit alpha</fullName>
    </recommendedName>
</protein>
<dbReference type="GO" id="GO:0015031">
    <property type="term" value="P:protein transport"/>
    <property type="evidence" value="ECO:0007669"/>
    <property type="project" value="UniProtKB-KW"/>
</dbReference>
<evidence type="ECO:0000256" key="1">
    <source>
        <dbReference type="ARBA" id="ARBA00010394"/>
    </source>
</evidence>
<reference evidence="5 6" key="1">
    <citation type="submission" date="2014-04" db="EMBL/GenBank/DDBJ databases">
        <authorList>
            <consortium name="DOE Joint Genome Institute"/>
            <person name="Kuo A."/>
            <person name="Girlanda M."/>
            <person name="Perotto S."/>
            <person name="Kohler A."/>
            <person name="Nagy L.G."/>
            <person name="Floudas D."/>
            <person name="Copeland A."/>
            <person name="Barry K.W."/>
            <person name="Cichocki N."/>
            <person name="Veneault-Fourrey C."/>
            <person name="LaButti K."/>
            <person name="Lindquist E.A."/>
            <person name="Lipzen A."/>
            <person name="Lundell T."/>
            <person name="Morin E."/>
            <person name="Murat C."/>
            <person name="Sun H."/>
            <person name="Tunlid A."/>
            <person name="Henrissat B."/>
            <person name="Grigoriev I.V."/>
            <person name="Hibbett D.S."/>
            <person name="Martin F."/>
            <person name="Nordberg H.P."/>
            <person name="Cantor M.N."/>
            <person name="Hua S.X."/>
        </authorList>
    </citation>
    <scope>NUCLEOTIDE SEQUENCE [LARGE SCALE GENOMIC DNA]</scope>
    <source>
        <strain evidence="5 6">MUT 4182</strain>
    </source>
</reference>
<reference evidence="6" key="2">
    <citation type="submission" date="2015-01" db="EMBL/GenBank/DDBJ databases">
        <title>Evolutionary Origins and Diversification of the Mycorrhizal Mutualists.</title>
        <authorList>
            <consortium name="DOE Joint Genome Institute"/>
            <consortium name="Mycorrhizal Genomics Consortium"/>
            <person name="Kohler A."/>
            <person name="Kuo A."/>
            <person name="Nagy L.G."/>
            <person name="Floudas D."/>
            <person name="Copeland A."/>
            <person name="Barry K.W."/>
            <person name="Cichocki N."/>
            <person name="Veneault-Fourrey C."/>
            <person name="LaButti K."/>
            <person name="Lindquist E.A."/>
            <person name="Lipzen A."/>
            <person name="Lundell T."/>
            <person name="Morin E."/>
            <person name="Murat C."/>
            <person name="Riley R."/>
            <person name="Ohm R."/>
            <person name="Sun H."/>
            <person name="Tunlid A."/>
            <person name="Henrissat B."/>
            <person name="Grigoriev I.V."/>
            <person name="Hibbett D.S."/>
            <person name="Martin F."/>
        </authorList>
    </citation>
    <scope>NUCLEOTIDE SEQUENCE [LARGE SCALE GENOMIC DNA]</scope>
    <source>
        <strain evidence="6">MUT 4182</strain>
    </source>
</reference>
<dbReference type="Gene3D" id="1.25.10.10">
    <property type="entry name" value="Leucine-rich Repeat Variant"/>
    <property type="match status" value="2"/>
</dbReference>
<feature type="compositionally biased region" description="Polar residues" evidence="4">
    <location>
        <begin position="325"/>
        <end position="340"/>
    </location>
</feature>
<sequence length="556" mass="61167">MALTTESAPIESLANLTLNDEGENEEDEDTGEEQDGSEWDGYLPTDERIYPKLVKAINSTDRSLRLKAANKIRRLLQSQRRSIEAVVQPVIDSGVLPAILDKLSPDDPEFLFEATWILINITAGSTEQASKVVESGALLKLIPLFPRSSDSIKDNILTTVGNILGDSKHLRQVAIREGGVRLALDVMRAPEDHSASCVASAAWAMATALTLEHGGFPDDGLAAQMIPVLTTFIQNQRDDVSESLVETVRALRQLSIHRDVTTAISESGVTCQIVRLCTEEDRQWERLEFMADHVDSCLSRKPTVVGLGLHQPRPPKYYPHKPSRSSDTQPLSVMASTTETIPIESLPNLTLNDEGENEEDEDSGEEQDDSEWDGYLPTDKRIYPKLVKAIHSTDRRLRLKAANKIRWLLQSQIRSIEAVVQPVIDSGVLPAILDKLSPDDPEFLFEATWILINIAAGSTEQASKVVESGALLKLVPLFPRSSDSIKDDILKTVGIIMRDSKHLRQVAIREGGFRLALDVMRVPEDHSARCVASAAWAVATASTPEHGGFPDDGLVC</sequence>
<dbReference type="EMBL" id="KN823222">
    <property type="protein sequence ID" value="KIO19431.1"/>
    <property type="molecule type" value="Genomic_DNA"/>
</dbReference>
<proteinExistence type="inferred from homology"/>
<organism evidence="5 6">
    <name type="scientific">Tulasnella calospora MUT 4182</name>
    <dbReference type="NCBI Taxonomy" id="1051891"/>
    <lineage>
        <taxon>Eukaryota</taxon>
        <taxon>Fungi</taxon>
        <taxon>Dikarya</taxon>
        <taxon>Basidiomycota</taxon>
        <taxon>Agaricomycotina</taxon>
        <taxon>Agaricomycetes</taxon>
        <taxon>Cantharellales</taxon>
        <taxon>Tulasnellaceae</taxon>
        <taxon>Tulasnella</taxon>
    </lineage>
</organism>
<accession>A0A0C3Q6J5</accession>
<feature type="region of interest" description="Disordered" evidence="4">
    <location>
        <begin position="305"/>
        <end position="376"/>
    </location>
</feature>
<evidence type="ECO:0000256" key="4">
    <source>
        <dbReference type="SAM" id="MobiDB-lite"/>
    </source>
</evidence>
<dbReference type="AlphaFoldDB" id="A0A0C3Q6J5"/>
<dbReference type="PANTHER" id="PTHR23316">
    <property type="entry name" value="IMPORTIN ALPHA"/>
    <property type="match status" value="1"/>
</dbReference>
<feature type="compositionally biased region" description="Acidic residues" evidence="4">
    <location>
        <begin position="353"/>
        <end position="372"/>
    </location>
</feature>